<evidence type="ECO:0000313" key="5">
    <source>
        <dbReference type="Proteomes" id="UP000078476"/>
    </source>
</evidence>
<dbReference type="OrthoDB" id="9131762at2"/>
<evidence type="ECO:0000313" key="4">
    <source>
        <dbReference type="EMBL" id="OAI14308.1"/>
    </source>
</evidence>
<dbReference type="RefSeq" id="WP_066983186.1">
    <property type="nucleotide sequence ID" value="NZ_LUUI01000111.1"/>
</dbReference>
<dbReference type="PANTHER" id="PTHR38772">
    <property type="match status" value="1"/>
</dbReference>
<evidence type="ECO:0008006" key="6">
    <source>
        <dbReference type="Google" id="ProtNLM"/>
    </source>
</evidence>
<comment type="caution">
    <text evidence="4">The sequence shown here is derived from an EMBL/GenBank/DDBJ whole genome shotgun (WGS) entry which is preliminary data.</text>
</comment>
<keyword evidence="3" id="KW-0963">Cytoplasm</keyword>
<sequence>MITVQFAVIHELTKLAGTTESNINPAKKLLPASADVVIKLISELDKLYGTKENTAIYGTFSKKDPTNQFAKYTELFIDDKIESKFLEFSQQGLGEIARESRGRQSATGGYIVFSFYKNATMHEFLLVAMIKNKNALKINKDLELEDVIQIDLSKIHQAARINLERFQEAKELTLKPSDDESPKLNYLSFVSPRSNMDASGYFIKGLDCADGVRPAVATDSVFKCAKAYCIEKKELKTFRNKVHDSIAEYLQICVDTEKPATLKGIEHSIRQAVPANEHVLIEEFIAFASNEVWQIPAEFNVSESRLKKYTRIRSKTDSWELNFKRNALGITDNSDLFYDNNAKKLTIRCSDDLTKQIVEELDSRNAN</sequence>
<comment type="similarity">
    <text evidence="2">Belongs to the YejK family.</text>
</comment>
<organism evidence="4 5">
    <name type="scientific">Methylomonas lenta</name>
    <dbReference type="NCBI Taxonomy" id="980561"/>
    <lineage>
        <taxon>Bacteria</taxon>
        <taxon>Pseudomonadati</taxon>
        <taxon>Pseudomonadota</taxon>
        <taxon>Gammaproteobacteria</taxon>
        <taxon>Methylococcales</taxon>
        <taxon>Methylococcaceae</taxon>
        <taxon>Methylomonas</taxon>
    </lineage>
</organism>
<dbReference type="GO" id="GO:0003727">
    <property type="term" value="F:single-stranded RNA binding"/>
    <property type="evidence" value="ECO:0007669"/>
    <property type="project" value="TreeGrafter"/>
</dbReference>
<dbReference type="GO" id="GO:0043590">
    <property type="term" value="C:bacterial nucleoid"/>
    <property type="evidence" value="ECO:0007669"/>
    <property type="project" value="TreeGrafter"/>
</dbReference>
<dbReference type="Pfam" id="PF04245">
    <property type="entry name" value="NA37"/>
    <property type="match status" value="1"/>
</dbReference>
<dbReference type="PANTHER" id="PTHR38772:SF1">
    <property type="entry name" value="NUCLEOID-ASSOCIATED PROTEIN YEJK"/>
    <property type="match status" value="1"/>
</dbReference>
<name>A0A177N8G4_9GAMM</name>
<dbReference type="EMBL" id="LUUI01000111">
    <property type="protein sequence ID" value="OAI14308.1"/>
    <property type="molecule type" value="Genomic_DNA"/>
</dbReference>
<dbReference type="InterPro" id="IPR007358">
    <property type="entry name" value="Nucleoid_associated_NdpA"/>
</dbReference>
<reference evidence="4 5" key="1">
    <citation type="submission" date="2016-03" db="EMBL/GenBank/DDBJ databases">
        <authorList>
            <person name="Ploux O."/>
        </authorList>
    </citation>
    <scope>NUCLEOTIDE SEQUENCE [LARGE SCALE GENOMIC DNA]</scope>
    <source>
        <strain evidence="4 5">R-45370</strain>
    </source>
</reference>
<comment type="subcellular location">
    <subcellularLocation>
        <location evidence="1">Cytoplasm</location>
        <location evidence="1">Nucleoid</location>
    </subcellularLocation>
</comment>
<evidence type="ECO:0000256" key="1">
    <source>
        <dbReference type="ARBA" id="ARBA00004453"/>
    </source>
</evidence>
<evidence type="ECO:0000256" key="2">
    <source>
        <dbReference type="ARBA" id="ARBA00009035"/>
    </source>
</evidence>
<evidence type="ECO:0000256" key="3">
    <source>
        <dbReference type="ARBA" id="ARBA00022490"/>
    </source>
</evidence>
<gene>
    <name evidence="4" type="ORF">A1359_10825</name>
</gene>
<dbReference type="GO" id="GO:0003690">
    <property type="term" value="F:double-stranded DNA binding"/>
    <property type="evidence" value="ECO:0007669"/>
    <property type="project" value="TreeGrafter"/>
</dbReference>
<accession>A0A177N8G4</accession>
<protein>
    <recommendedName>
        <fullName evidence="6">Nucleoid-associated protein</fullName>
    </recommendedName>
</protein>
<dbReference type="Proteomes" id="UP000078476">
    <property type="component" value="Unassembled WGS sequence"/>
</dbReference>
<keyword evidence="5" id="KW-1185">Reference proteome</keyword>
<proteinExistence type="inferred from homology"/>
<dbReference type="AlphaFoldDB" id="A0A177N8G4"/>